<dbReference type="AlphaFoldDB" id="A0A918LKC6"/>
<protein>
    <submittedName>
        <fullName evidence="1">Uncharacterized protein</fullName>
    </submittedName>
</protein>
<organism evidence="1 2">
    <name type="scientific">Actinokineospora fastidiosa</name>
    <dbReference type="NCBI Taxonomy" id="1816"/>
    <lineage>
        <taxon>Bacteria</taxon>
        <taxon>Bacillati</taxon>
        <taxon>Actinomycetota</taxon>
        <taxon>Actinomycetes</taxon>
        <taxon>Pseudonocardiales</taxon>
        <taxon>Pseudonocardiaceae</taxon>
        <taxon>Actinokineospora</taxon>
    </lineage>
</organism>
<sequence>MRQVTEPPPPFATGLRAAIAGAGVTLEKLAAELRGRGTPVSLATLSYWCSGRSRPERARSLAALAELEDLLGLPAGGLRRLLPERRPRGWAAKREVEPITAAAPWHRVEQVRRLLDRHDLSRDGQLSRLSAHDRVEIGADRVKRVQHTRQVLRAEQDGIDRIVVVCWGDGPDSPAPVVVPVRNCSVGQVDIDDEAGLVAAELVFDRPLARRETIVVEHALHSATPPIAVSHQRISRLPVREYLIEVCFHPAALPHHCVQFSEVDGMERVRAVDLDSEYTAHALGLDLPPGKYGLRWSW</sequence>
<reference evidence="1" key="2">
    <citation type="submission" date="2020-09" db="EMBL/GenBank/DDBJ databases">
        <authorList>
            <person name="Sun Q."/>
            <person name="Ohkuma M."/>
        </authorList>
    </citation>
    <scope>NUCLEOTIDE SEQUENCE</scope>
    <source>
        <strain evidence="1">JCM 3276</strain>
    </source>
</reference>
<dbReference type="CDD" id="cd00093">
    <property type="entry name" value="HTH_XRE"/>
    <property type="match status" value="1"/>
</dbReference>
<reference evidence="1" key="1">
    <citation type="journal article" date="2014" name="Int. J. Syst. Evol. Microbiol.">
        <title>Complete genome sequence of Corynebacterium casei LMG S-19264T (=DSM 44701T), isolated from a smear-ripened cheese.</title>
        <authorList>
            <consortium name="US DOE Joint Genome Institute (JGI-PGF)"/>
            <person name="Walter F."/>
            <person name="Albersmeier A."/>
            <person name="Kalinowski J."/>
            <person name="Ruckert C."/>
        </authorList>
    </citation>
    <scope>NUCLEOTIDE SEQUENCE</scope>
    <source>
        <strain evidence="1">JCM 3276</strain>
    </source>
</reference>
<gene>
    <name evidence="1" type="ORF">GCM10010171_64780</name>
</gene>
<dbReference type="EMBL" id="BMRB01000014">
    <property type="protein sequence ID" value="GGS60957.1"/>
    <property type="molecule type" value="Genomic_DNA"/>
</dbReference>
<accession>A0A918LKC6</accession>
<proteinExistence type="predicted"/>
<evidence type="ECO:0000313" key="2">
    <source>
        <dbReference type="Proteomes" id="UP000660680"/>
    </source>
</evidence>
<comment type="caution">
    <text evidence="1">The sequence shown here is derived from an EMBL/GenBank/DDBJ whole genome shotgun (WGS) entry which is preliminary data.</text>
</comment>
<keyword evidence="2" id="KW-1185">Reference proteome</keyword>
<name>A0A918LKC6_9PSEU</name>
<dbReference type="InterPro" id="IPR001387">
    <property type="entry name" value="Cro/C1-type_HTH"/>
</dbReference>
<dbReference type="Proteomes" id="UP000660680">
    <property type="component" value="Unassembled WGS sequence"/>
</dbReference>
<evidence type="ECO:0000313" key="1">
    <source>
        <dbReference type="EMBL" id="GGS60957.1"/>
    </source>
</evidence>